<protein>
    <submittedName>
        <fullName evidence="1">Uncharacterized protein</fullName>
    </submittedName>
</protein>
<evidence type="ECO:0000313" key="2">
    <source>
        <dbReference type="Proteomes" id="UP000012062"/>
    </source>
</evidence>
<dbReference type="EMBL" id="CAUM01000049">
    <property type="protein sequence ID" value="CCV04846.1"/>
    <property type="molecule type" value="Genomic_DNA"/>
</dbReference>
<proteinExistence type="predicted"/>
<keyword evidence="2" id="KW-1185">Reference proteome</keyword>
<dbReference type="AlphaFoldDB" id="M5EZ96"/>
<evidence type="ECO:0000313" key="1">
    <source>
        <dbReference type="EMBL" id="CCV04846.1"/>
    </source>
</evidence>
<dbReference type="Proteomes" id="UP000012062">
    <property type="component" value="Unassembled WGS sequence"/>
</dbReference>
<name>M5EZ96_9HYPH</name>
<reference evidence="1 2" key="1">
    <citation type="submission" date="2013-02" db="EMBL/GenBank/DDBJ databases">
        <authorList>
            <person name="Genoscope - CEA"/>
        </authorList>
    </citation>
    <scope>NUCLEOTIDE SEQUENCE [LARGE SCALE GENOMIC DNA]</scope>
    <source>
        <strain evidence="1 2">STM 2683</strain>
    </source>
</reference>
<comment type="caution">
    <text evidence="1">The sequence shown here is derived from an EMBL/GenBank/DDBJ whole genome shotgun (WGS) entry which is preliminary data.</text>
</comment>
<dbReference type="STRING" id="1297569.MESS2_1420010"/>
<organism evidence="1 2">
    <name type="scientific">Mesorhizobium metallidurans STM 2683</name>
    <dbReference type="NCBI Taxonomy" id="1297569"/>
    <lineage>
        <taxon>Bacteria</taxon>
        <taxon>Pseudomonadati</taxon>
        <taxon>Pseudomonadota</taxon>
        <taxon>Alphaproteobacteria</taxon>
        <taxon>Hyphomicrobiales</taxon>
        <taxon>Phyllobacteriaceae</taxon>
        <taxon>Mesorhizobium</taxon>
    </lineage>
</organism>
<sequence>MTAFGEKLLEHTWRAYQDVANGPTAVVHELMRDTALQKDALARRERSGFAIQNCGQLSFNDVNGLVVIRMNMNRRLRLAAASVFEQTE</sequence>
<accession>M5EZ96</accession>
<gene>
    <name evidence="1" type="ORF">MESS2_1420010</name>
</gene>